<dbReference type="Gene3D" id="1.10.10.1710">
    <property type="entry name" value="Deoxyribodipyrimidine photolyase-related"/>
    <property type="match status" value="1"/>
</dbReference>
<dbReference type="InterPro" id="IPR014729">
    <property type="entry name" value="Rossmann-like_a/b/a_fold"/>
</dbReference>
<dbReference type="AlphaFoldDB" id="A0A846ZNJ5"/>
<dbReference type="Gene3D" id="1.25.40.80">
    <property type="match status" value="1"/>
</dbReference>
<comment type="caution">
    <text evidence="1">The sequence shown here is derived from an EMBL/GenBank/DDBJ whole genome shotgun (WGS) entry which is preliminary data.</text>
</comment>
<keyword evidence="2" id="KW-1185">Reference proteome</keyword>
<accession>A0A846ZNJ5</accession>
<dbReference type="PANTHER" id="PTHR38657:SF1">
    <property type="entry name" value="SLR1343 PROTEIN"/>
    <property type="match status" value="1"/>
</dbReference>
<dbReference type="Pfam" id="PF04244">
    <property type="entry name" value="DPRP"/>
    <property type="match status" value="1"/>
</dbReference>
<dbReference type="Proteomes" id="UP000541636">
    <property type="component" value="Unassembled WGS sequence"/>
</dbReference>
<dbReference type="RefSeq" id="WP_168609217.1">
    <property type="nucleotide sequence ID" value="NZ_JAAZQD010000003.1"/>
</dbReference>
<dbReference type="Gene3D" id="3.40.50.620">
    <property type="entry name" value="HUPs"/>
    <property type="match status" value="1"/>
</dbReference>
<keyword evidence="1" id="KW-0456">Lyase</keyword>
<organism evidence="1 2">
    <name type="scientific">Oleiagrimonas citrea</name>
    <dbReference type="NCBI Taxonomy" id="1665687"/>
    <lineage>
        <taxon>Bacteria</taxon>
        <taxon>Pseudomonadati</taxon>
        <taxon>Pseudomonadota</taxon>
        <taxon>Gammaproteobacteria</taxon>
        <taxon>Lysobacterales</taxon>
        <taxon>Rhodanobacteraceae</taxon>
        <taxon>Oleiagrimonas</taxon>
    </lineage>
</organism>
<proteinExistence type="predicted"/>
<evidence type="ECO:0000313" key="1">
    <source>
        <dbReference type="EMBL" id="NKZ39120.1"/>
    </source>
</evidence>
<dbReference type="GO" id="GO:0016829">
    <property type="term" value="F:lyase activity"/>
    <property type="evidence" value="ECO:0007669"/>
    <property type="project" value="UniProtKB-KW"/>
</dbReference>
<dbReference type="SUPFAM" id="SSF48173">
    <property type="entry name" value="Cryptochrome/photolyase FAD-binding domain"/>
    <property type="match status" value="1"/>
</dbReference>
<protein>
    <submittedName>
        <fullName evidence="1">Cryptochrome/photolyase family protein</fullName>
    </submittedName>
</protein>
<dbReference type="Gene3D" id="1.10.579.10">
    <property type="entry name" value="DNA Cyclobutane Dipyrimidine Photolyase, subunit A, domain 3"/>
    <property type="match status" value="1"/>
</dbReference>
<dbReference type="InterPro" id="IPR036134">
    <property type="entry name" value="Crypto/Photolyase_FAD-like_sf"/>
</dbReference>
<dbReference type="PANTHER" id="PTHR38657">
    <property type="entry name" value="SLR1343 PROTEIN"/>
    <property type="match status" value="1"/>
</dbReference>
<dbReference type="InterPro" id="IPR052551">
    <property type="entry name" value="UV-DNA_repair_photolyase"/>
</dbReference>
<sequence length="514" mass="59575">MRHLVVVLGDQLDRHSPALADIDADKDAVWMAECAAEATHVWSHKARIALFLSAMRHFRDALRDEGLTVHYTELDPASEFGLIALLEQDLERLQPRRVLVVEPGEWRLREALLDLRRRLEGRIEVALREDTHFLCPRADFEHWMQGRRQPRMEHFYRRMRREHDILMQDDGTPVGGQWNFDHDNRSAFGRDGPPSDLPDHLGFEPDALTREVLTTVQDAFSRHPGSLEHFAWPVTRAQALDALEDFVAHRLPCFGRWQDAMWDGLPPRRGALYHARLSAALNLKLLGPREVCEAACRALKRGDAPIEAVEGFVRQILGWREYVRGLYWQRMPEHARDNALDTHVALPDFYWTGDTDMHCLRASLRDTLETGYAHHIQRLMVTGLYALLLGVEPSQVHAWYLAIYVDAVEWVELPNVIGMSQWADGGIMASKPYIASGKYIQRMSNYCAHCRFRPDDTTGPRACPVSVLYWDFLDRHRERFAEHPRMKLQVRNLQRRDAQEMQRIREQALTLRGE</sequence>
<reference evidence="1 2" key="1">
    <citation type="journal article" date="2017" name="Int. J. Syst. Evol. Microbiol.">
        <title>Oleiagrimonas citrea sp. nov., a marine bacterium isolated from tidal flat sediment and emended description of the genus Oleiagrimonas Fang et al. 2015 and Oleiagrimonas soli.</title>
        <authorList>
            <person name="Yang S.H."/>
            <person name="Seo H.S."/>
            <person name="Seong C.N."/>
            <person name="Kwon K.K."/>
        </authorList>
    </citation>
    <scope>NUCLEOTIDE SEQUENCE [LARGE SCALE GENOMIC DNA]</scope>
    <source>
        <strain evidence="1 2">MEBiC09124</strain>
    </source>
</reference>
<gene>
    <name evidence="1" type="ORF">HF690_09170</name>
</gene>
<evidence type="ECO:0000313" key="2">
    <source>
        <dbReference type="Proteomes" id="UP000541636"/>
    </source>
</evidence>
<name>A0A846ZNJ5_9GAMM</name>
<dbReference type="EMBL" id="JAAZQD010000003">
    <property type="protein sequence ID" value="NKZ39120.1"/>
    <property type="molecule type" value="Genomic_DNA"/>
</dbReference>
<dbReference type="InterPro" id="IPR007357">
    <property type="entry name" value="PhrB-like"/>
</dbReference>